<feature type="transmembrane region" description="Helical" evidence="6">
    <location>
        <begin position="769"/>
        <end position="792"/>
    </location>
</feature>
<name>A0A1M4SU58_9BACT</name>
<evidence type="ECO:0000256" key="1">
    <source>
        <dbReference type="ARBA" id="ARBA00004651"/>
    </source>
</evidence>
<protein>
    <submittedName>
        <fullName evidence="9">Putative ABC transport system permease protein</fullName>
    </submittedName>
</protein>
<feature type="domain" description="MacB-like periplasmic core" evidence="8">
    <location>
        <begin position="20"/>
        <end position="245"/>
    </location>
</feature>
<dbReference type="InterPro" id="IPR003838">
    <property type="entry name" value="ABC3_permease_C"/>
</dbReference>
<dbReference type="InterPro" id="IPR050250">
    <property type="entry name" value="Macrolide_Exporter_MacB"/>
</dbReference>
<sequence>MFYNYFKIAFRNLVKYKFISFINLFGLTLGLTCCLLISTYIINELSYDRYNTNADHIFRVERTFVNPETGALNLKLAAVAPPVGPLLKNDFKEIRQVTRLLQNSPTPFRYEDKKFNEQNSYFADEHLFDVFNVQVTKGNPAKALNDPYSVMLTEDLAKKYFGNDEPLNKIVRMNNQFDLKVTGVYKSFPSNAHLHPELMISFNTLNDTAVYGANNLATNWGNNAFFTYVLLPQGYDPSKLEAQLPAFLNRHINDGDKYKPSQYTSLSLRKLSDIHLLSHMDDEAEENGDIKRVYVFSAIALFILLIACINYMNLSTARSVLRGKEIGIRKVVGAQKKELVLQFLCESVLICWIATLLAILLTRLALPWLNDISGQGLSISSLFKWQFLLPLLSLPFVIGILSGIYPALFLSSFQPIKVLKGIMKVGGHSLSFRKALVVVQFSISIILIICTTIVFQQLRYMQQKALGFNKDHVITLAYNAGLNDKYESFKTQLLDNPGIKGVTRSSRIPSGRLLDAMGSQINRGDSLTPIQADIKFVVADEDFIPTYGVGMVQGRNFSKSYGMDTSAFLVNEAAVKVLGLKSNEEAIGKQFQYGRKKGQLVGVFNDFHFESMHQRILPLILFIPQNGNNFGRISIKVSGSIPAAIAHIESTWKQFLPEIPFDYTFLDENFSRLYQSEHRQESIFTIFSFIAIFIACLGLLGLSAFTISQRIKEIGIRKVLGATVSTIVTLLSKDFLKLVLIAGIIAFPVAWFAMNKWLEDFAYRINIPWWVFLFAGFMAALVAFATIGFQAVKAARANPVKNLRTE</sequence>
<dbReference type="Pfam" id="PF02687">
    <property type="entry name" value="FtsX"/>
    <property type="match status" value="2"/>
</dbReference>
<keyword evidence="2" id="KW-1003">Cell membrane</keyword>
<keyword evidence="10" id="KW-1185">Reference proteome</keyword>
<accession>A0A1M4SU58</accession>
<feature type="transmembrane region" description="Helical" evidence="6">
    <location>
        <begin position="293"/>
        <end position="314"/>
    </location>
</feature>
<dbReference type="AlphaFoldDB" id="A0A1M4SU58"/>
<dbReference type="Proteomes" id="UP000184048">
    <property type="component" value="Unassembled WGS sequence"/>
</dbReference>
<dbReference type="RefSeq" id="WP_072833391.1">
    <property type="nucleotide sequence ID" value="NZ_FQUU01000001.1"/>
</dbReference>
<feature type="transmembrane region" description="Helical" evidence="6">
    <location>
        <begin position="434"/>
        <end position="455"/>
    </location>
</feature>
<dbReference type="Pfam" id="PF12704">
    <property type="entry name" value="MacB_PCD"/>
    <property type="match status" value="1"/>
</dbReference>
<evidence type="ECO:0000256" key="3">
    <source>
        <dbReference type="ARBA" id="ARBA00022692"/>
    </source>
</evidence>
<feature type="domain" description="ABC3 transporter permease C-terminal" evidence="7">
    <location>
        <begin position="686"/>
        <end position="799"/>
    </location>
</feature>
<dbReference type="STRING" id="1121884.SAMN02745131_00231"/>
<feature type="transmembrane region" description="Helical" evidence="6">
    <location>
        <begin position="683"/>
        <end position="707"/>
    </location>
</feature>
<keyword evidence="3 6" id="KW-0812">Transmembrane</keyword>
<dbReference type="PANTHER" id="PTHR30572:SF18">
    <property type="entry name" value="ABC-TYPE MACROLIDE FAMILY EXPORT SYSTEM PERMEASE COMPONENT 2"/>
    <property type="match status" value="1"/>
</dbReference>
<organism evidence="9 10">
    <name type="scientific">Flavisolibacter ginsengisoli DSM 18119</name>
    <dbReference type="NCBI Taxonomy" id="1121884"/>
    <lineage>
        <taxon>Bacteria</taxon>
        <taxon>Pseudomonadati</taxon>
        <taxon>Bacteroidota</taxon>
        <taxon>Chitinophagia</taxon>
        <taxon>Chitinophagales</taxon>
        <taxon>Chitinophagaceae</taxon>
        <taxon>Flavisolibacter</taxon>
    </lineage>
</organism>
<dbReference type="GO" id="GO:0022857">
    <property type="term" value="F:transmembrane transporter activity"/>
    <property type="evidence" value="ECO:0007669"/>
    <property type="project" value="TreeGrafter"/>
</dbReference>
<evidence type="ECO:0000256" key="2">
    <source>
        <dbReference type="ARBA" id="ARBA00022475"/>
    </source>
</evidence>
<evidence type="ECO:0000256" key="6">
    <source>
        <dbReference type="SAM" id="Phobius"/>
    </source>
</evidence>
<dbReference type="GO" id="GO:0005886">
    <property type="term" value="C:plasma membrane"/>
    <property type="evidence" value="ECO:0007669"/>
    <property type="project" value="UniProtKB-SubCell"/>
</dbReference>
<feature type="domain" description="ABC3 transporter permease C-terminal" evidence="7">
    <location>
        <begin position="298"/>
        <end position="415"/>
    </location>
</feature>
<gene>
    <name evidence="9" type="ORF">SAMN02745131_00231</name>
</gene>
<feature type="transmembrane region" description="Helical" evidence="6">
    <location>
        <begin position="735"/>
        <end position="754"/>
    </location>
</feature>
<dbReference type="EMBL" id="FQUU01000001">
    <property type="protein sequence ID" value="SHE35708.1"/>
    <property type="molecule type" value="Genomic_DNA"/>
</dbReference>
<feature type="transmembrane region" description="Helical" evidence="6">
    <location>
        <begin position="387"/>
        <end position="413"/>
    </location>
</feature>
<reference evidence="9 10" key="1">
    <citation type="submission" date="2016-11" db="EMBL/GenBank/DDBJ databases">
        <authorList>
            <person name="Jaros S."/>
            <person name="Januszkiewicz K."/>
            <person name="Wedrychowicz H."/>
        </authorList>
    </citation>
    <scope>NUCLEOTIDE SEQUENCE [LARGE SCALE GENOMIC DNA]</scope>
    <source>
        <strain evidence="9 10">DSM 18119</strain>
    </source>
</reference>
<keyword evidence="4 6" id="KW-1133">Transmembrane helix</keyword>
<evidence type="ECO:0000256" key="5">
    <source>
        <dbReference type="ARBA" id="ARBA00023136"/>
    </source>
</evidence>
<evidence type="ECO:0000313" key="10">
    <source>
        <dbReference type="Proteomes" id="UP000184048"/>
    </source>
</evidence>
<evidence type="ECO:0000259" key="7">
    <source>
        <dbReference type="Pfam" id="PF02687"/>
    </source>
</evidence>
<keyword evidence="5 6" id="KW-0472">Membrane</keyword>
<dbReference type="PANTHER" id="PTHR30572">
    <property type="entry name" value="MEMBRANE COMPONENT OF TRANSPORTER-RELATED"/>
    <property type="match status" value="1"/>
</dbReference>
<evidence type="ECO:0000259" key="8">
    <source>
        <dbReference type="Pfam" id="PF12704"/>
    </source>
</evidence>
<evidence type="ECO:0000313" key="9">
    <source>
        <dbReference type="EMBL" id="SHE35708.1"/>
    </source>
</evidence>
<feature type="transmembrane region" description="Helical" evidence="6">
    <location>
        <begin position="339"/>
        <end position="361"/>
    </location>
</feature>
<feature type="transmembrane region" description="Helical" evidence="6">
    <location>
        <begin position="21"/>
        <end position="42"/>
    </location>
</feature>
<dbReference type="InterPro" id="IPR025857">
    <property type="entry name" value="MacB_PCD"/>
</dbReference>
<evidence type="ECO:0000256" key="4">
    <source>
        <dbReference type="ARBA" id="ARBA00022989"/>
    </source>
</evidence>
<comment type="subcellular location">
    <subcellularLocation>
        <location evidence="1">Cell membrane</location>
        <topology evidence="1">Multi-pass membrane protein</topology>
    </subcellularLocation>
</comment>
<proteinExistence type="predicted"/>
<dbReference type="OrthoDB" id="5933722at2"/>